<reference evidence="2" key="1">
    <citation type="submission" date="2017-02" db="EMBL/GenBank/DDBJ databases">
        <authorList>
            <person name="Varghese N."/>
            <person name="Submissions S."/>
        </authorList>
    </citation>
    <scope>NUCLEOTIDE SEQUENCE [LARGE SCALE GENOMIC DNA]</scope>
    <source>
        <strain evidence="2">DSM 22720</strain>
    </source>
</reference>
<dbReference type="InterPro" id="IPR008311">
    <property type="entry name" value="UCP028101"/>
</dbReference>
<keyword evidence="2" id="KW-1185">Reference proteome</keyword>
<name>A0A1T4UPR8_9GAMM</name>
<dbReference type="RefSeq" id="WP_078752598.1">
    <property type="nucleotide sequence ID" value="NZ_FUXU01000024.1"/>
</dbReference>
<dbReference type="SUPFAM" id="SSF50969">
    <property type="entry name" value="YVTN repeat-like/Quinoprotein amine dehydrogenase"/>
    <property type="match status" value="1"/>
</dbReference>
<dbReference type="InterPro" id="IPR011044">
    <property type="entry name" value="Quino_amine_DH_bsu"/>
</dbReference>
<evidence type="ECO:0000313" key="1">
    <source>
        <dbReference type="EMBL" id="SKA54707.1"/>
    </source>
</evidence>
<proteinExistence type="predicted"/>
<evidence type="ECO:0008006" key="3">
    <source>
        <dbReference type="Google" id="ProtNLM"/>
    </source>
</evidence>
<organism evidence="1 2">
    <name type="scientific">Enterovibrio nigricans DSM 22720</name>
    <dbReference type="NCBI Taxonomy" id="1121868"/>
    <lineage>
        <taxon>Bacteria</taxon>
        <taxon>Pseudomonadati</taxon>
        <taxon>Pseudomonadota</taxon>
        <taxon>Gammaproteobacteria</taxon>
        <taxon>Vibrionales</taxon>
        <taxon>Vibrionaceae</taxon>
        <taxon>Enterovibrio</taxon>
    </lineage>
</organism>
<dbReference type="Proteomes" id="UP000190162">
    <property type="component" value="Unassembled WGS sequence"/>
</dbReference>
<dbReference type="Pfam" id="PF07433">
    <property type="entry name" value="DUF1513"/>
    <property type="match status" value="1"/>
</dbReference>
<protein>
    <recommendedName>
        <fullName evidence="3">DUF1513 domain-containing protein</fullName>
    </recommendedName>
</protein>
<dbReference type="EMBL" id="FUXU01000024">
    <property type="protein sequence ID" value="SKA54707.1"/>
    <property type="molecule type" value="Genomic_DNA"/>
</dbReference>
<dbReference type="OrthoDB" id="5624218at2"/>
<accession>A0A1T4UPR8</accession>
<evidence type="ECO:0000313" key="2">
    <source>
        <dbReference type="Proteomes" id="UP000190162"/>
    </source>
</evidence>
<sequence length="370" mass="40271">MAISQKRRRLLLSALGVSVVGGTLAGLGIKTRYSDNVKPAFLGCARSDDGGYEVTGVSREGIRCFSSSLQARGHGIALMRERSMGFVFARRPGRFIQTINTQNGTTLGVYYPPDDRIFYGHGDVYEHFLYTSEGVTETSDGIIGVYDILPSGCLHKTREFSGFGTGPHEVRVVNDETLAVAVGGIKTRGREKLNIDNMAPALVLLDRKSGMLKGRYELENHQLSIRHIAISRNGDVVVAQQYKGEDGAALPLLAILRKSGEFLALEARPEQWQRFNQYIGSVACTDSQIVATSPRGNCFGVWDLGSGKLMEMGTLLDASGASANQFGFAISSGSGRLVVKSAKEIPIYQGTDVVWDNHWVMLSDHAFLTL</sequence>
<dbReference type="AlphaFoldDB" id="A0A1T4UPR8"/>
<dbReference type="PIRSF" id="PIRSF028101">
    <property type="entry name" value="UCP028101"/>
    <property type="match status" value="1"/>
</dbReference>
<gene>
    <name evidence="1" type="ORF">SAMN02745132_02186</name>
</gene>